<protein>
    <recommendedName>
        <fullName evidence="5">Long-chain-fatty-acid--CoA ligase FadD13</fullName>
        <ecNumber evidence="3">6.2.1.3</ecNumber>
    </recommendedName>
    <alternativeName>
        <fullName evidence="6">Fatty acyl-CoA ligase</fullName>
    </alternativeName>
    <alternativeName>
        <fullName evidence="8">Fatty acyl-CoA synthetase</fullName>
    </alternativeName>
    <alternativeName>
        <fullName evidence="7">Very-long-chain fatty-acyl-CoA synthetase</fullName>
    </alternativeName>
</protein>
<comment type="similarity">
    <text evidence="1">Belongs to the ATP-dependent AMP-binding enzyme family.</text>
</comment>
<feature type="domain" description="AMP-binding enzyme C-terminal" evidence="10">
    <location>
        <begin position="962"/>
        <end position="1038"/>
    </location>
</feature>
<dbReference type="EC" id="6.2.1.3" evidence="3"/>
<evidence type="ECO:0000256" key="5">
    <source>
        <dbReference type="ARBA" id="ARBA00069710"/>
    </source>
</evidence>
<evidence type="ECO:0000256" key="8">
    <source>
        <dbReference type="ARBA" id="ARBA00083882"/>
    </source>
</evidence>
<feature type="domain" description="AMP-dependent synthetase/ligase" evidence="9">
    <location>
        <begin position="23"/>
        <end position="379"/>
    </location>
</feature>
<dbReference type="PANTHER" id="PTHR43201:SF5">
    <property type="entry name" value="MEDIUM-CHAIN ACYL-COA LIGASE ACSF2, MITOCHONDRIAL"/>
    <property type="match status" value="1"/>
</dbReference>
<dbReference type="Gene3D" id="3.30.300.30">
    <property type="match status" value="2"/>
</dbReference>
<dbReference type="AlphaFoldDB" id="A0AAW5SV85"/>
<dbReference type="InterPro" id="IPR000873">
    <property type="entry name" value="AMP-dep_synth/lig_dom"/>
</dbReference>
<dbReference type="Proteomes" id="UP000069773">
    <property type="component" value="Unassembled WGS sequence"/>
</dbReference>
<reference evidence="11 13" key="1">
    <citation type="journal article" date="2016" name="Genome Announc.">
        <title>Draft Genome Sequences of Five Rapidly Growing Mycobacterium Species, M. thermoresistibile, M. fortuitum subsp. acetamidolyticum, M. canariasense, M. brisbanense, and M. novocastrense.</title>
        <authorList>
            <person name="Katahira K."/>
            <person name="Ogura Y."/>
            <person name="Gotoh Y."/>
            <person name="Hayashi T."/>
        </authorList>
    </citation>
    <scope>NUCLEOTIDE SEQUENCE [LARGE SCALE GENOMIC DNA]</scope>
    <source>
        <strain evidence="11 13">JCM18114</strain>
    </source>
</reference>
<dbReference type="InterPro" id="IPR045851">
    <property type="entry name" value="AMP-bd_C_sf"/>
</dbReference>
<evidence type="ECO:0000256" key="2">
    <source>
        <dbReference type="ARBA" id="ARBA00022598"/>
    </source>
</evidence>
<dbReference type="FunFam" id="3.30.300.30:FF:000008">
    <property type="entry name" value="2,3-dihydroxybenzoate-AMP ligase"/>
    <property type="match status" value="2"/>
</dbReference>
<dbReference type="CDD" id="cd05917">
    <property type="entry name" value="FACL_like_2"/>
    <property type="match status" value="1"/>
</dbReference>
<evidence type="ECO:0000313" key="12">
    <source>
        <dbReference type="EMBL" id="MCV7027054.1"/>
    </source>
</evidence>
<evidence type="ECO:0000313" key="13">
    <source>
        <dbReference type="Proteomes" id="UP000069773"/>
    </source>
</evidence>
<dbReference type="GO" id="GO:0031956">
    <property type="term" value="F:medium-chain fatty acid-CoA ligase activity"/>
    <property type="evidence" value="ECO:0007669"/>
    <property type="project" value="TreeGrafter"/>
</dbReference>
<accession>A0AAW5SV85</accession>
<dbReference type="Pfam" id="PF13193">
    <property type="entry name" value="AMP-binding_C"/>
    <property type="match status" value="2"/>
</dbReference>
<dbReference type="InterPro" id="IPR042099">
    <property type="entry name" value="ANL_N_sf"/>
</dbReference>
<feature type="domain" description="AMP-dependent synthetase/ligase" evidence="9">
    <location>
        <begin position="539"/>
        <end position="911"/>
    </location>
</feature>
<keyword evidence="2 12" id="KW-0436">Ligase</keyword>
<organism evidence="12 14">
    <name type="scientific">Mycolicibacterium novocastrense</name>
    <name type="common">Mycobacterium novocastrense</name>
    <dbReference type="NCBI Taxonomy" id="59813"/>
    <lineage>
        <taxon>Bacteria</taxon>
        <taxon>Bacillati</taxon>
        <taxon>Actinomycetota</taxon>
        <taxon>Actinomycetes</taxon>
        <taxon>Mycobacteriales</taxon>
        <taxon>Mycobacteriaceae</taxon>
        <taxon>Mycolicibacterium</taxon>
    </lineage>
</organism>
<dbReference type="Proteomes" id="UP001207528">
    <property type="component" value="Unassembled WGS sequence"/>
</dbReference>
<dbReference type="PROSITE" id="PS00455">
    <property type="entry name" value="AMP_BINDING"/>
    <property type="match status" value="2"/>
</dbReference>
<gene>
    <name evidence="12" type="ORF">H7I77_27535</name>
    <name evidence="11" type="ORF">RMCN_0956</name>
</gene>
<evidence type="ECO:0000256" key="6">
    <source>
        <dbReference type="ARBA" id="ARBA00076959"/>
    </source>
</evidence>
<keyword evidence="13" id="KW-1185">Reference proteome</keyword>
<evidence type="ECO:0000259" key="10">
    <source>
        <dbReference type="Pfam" id="PF13193"/>
    </source>
</evidence>
<sequence length="1054" mass="115035">MISTPTVAVPSPSTGITLSDVLTRHARVRPSHVAFVDSRRRCTFGELDGRVTRWADALSARGIGPGDRVAVLGLNSLEIVETWFAALRVGAIVVPVNFRLVADEVGYVLSDSGAAALMVDRALSGVAERARAAAPSVRTVLTIGPDCEEAIAAAPAQDIAVSVADEDPAFLVYTSGTTGFPKGAVLTHRNLYLHAFSSIATLGHRYDDDCWMAVAPLFHTAGISGMLPAFLTGGKVVITPSGGFDAETTIRTMADERVSSCFMTPTQWQSVCAMDDLAARDLSGLRRVWWGAAPASTTLLQTMIEAFPQAEVIAAFGQTECSPITCLLRGKDSIRKIGSVGTPMLNVEVRIVDEDMNDVAPGTVGEIVYLGPLVMKEYWNKPEETADAFRGGWFHSGDLVREDEDGYIFVVDRKKDMIISGGENIYSAEVENALAAHPKVAEVAVIGAPDPEWGETPLAVIVPRDVSDPPTMADVESHCRAHLAAYKRPRRITIVEELPRNAGGKVLKNKLRDTYGTPLSYAAGPTDVPLLEETIGHNFERTAAAHSDVDALVDIRSGRRWTYGELNSEIDVVARSLIASGIERGDRVGIWAPNCAEWTILQYATAKVGAILVTVNPAYRTHELEYVLRHSSMRMLVSATEFKTSDYRTMVTEVRPEAPDLTDVVFLDTDDWQRLQQRADEVSHDELRSRMGALAESDPINIQYTSGTTGSPKGAVLSHRSILNNGYFVTELINLRESDRLCIPVPFYHCFGMVMGNLGCTTHGATMVIPSPGFDPAATLAAIEAERCTGVYGVPTMFVAMLAHPDVADRDLSSLRTGIMAGSTCPMELMKRCINELNMSEVAIAYGMTETSPVSCQTRIDDDLDRRTATVGRVHPHVEIKIVDTDTGEMVERGVPGEFCTRGYSVMTGYWDDVVKTREAVDADGWMHTGDLAVMRDDGYCQIVGRMKDMVIRGGENVYPREIEEFLHSHPDIEDAQVVGVPDDKYGEEICAWIRMRSGCAPLDAAAVRAYATDRLAHYKIPRYVHIVDEFPMTVTGKVRKVDMRAESIRLLGL</sequence>
<evidence type="ECO:0000256" key="7">
    <source>
        <dbReference type="ARBA" id="ARBA00080667"/>
    </source>
</evidence>
<reference evidence="12" key="3">
    <citation type="journal article" date="2022" name="BMC Genomics">
        <title>Comparative genome analysis of mycobacteria focusing on tRNA and non-coding RNA.</title>
        <authorList>
            <person name="Behra P.R.K."/>
            <person name="Pettersson B.M.F."/>
            <person name="Ramesh M."/>
            <person name="Das S."/>
            <person name="Dasgupta S."/>
            <person name="Kirsebom L.A."/>
        </authorList>
    </citation>
    <scope>NUCLEOTIDE SEQUENCE</scope>
    <source>
        <strain evidence="12">DSM 44203</strain>
    </source>
</reference>
<evidence type="ECO:0000259" key="9">
    <source>
        <dbReference type="Pfam" id="PF00501"/>
    </source>
</evidence>
<dbReference type="SUPFAM" id="SSF56801">
    <property type="entry name" value="Acetyl-CoA synthetase-like"/>
    <property type="match status" value="2"/>
</dbReference>
<dbReference type="InterPro" id="IPR025110">
    <property type="entry name" value="AMP-bd_C"/>
</dbReference>
<dbReference type="InterPro" id="IPR020845">
    <property type="entry name" value="AMP-binding_CS"/>
</dbReference>
<dbReference type="EMBL" id="JACKTI010000074">
    <property type="protein sequence ID" value="MCV7027054.1"/>
    <property type="molecule type" value="Genomic_DNA"/>
</dbReference>
<name>A0AAW5SV85_MYCNV</name>
<feature type="domain" description="AMP-binding enzyme C-terminal" evidence="10">
    <location>
        <begin position="429"/>
        <end position="505"/>
    </location>
</feature>
<evidence type="ECO:0000313" key="11">
    <source>
        <dbReference type="EMBL" id="GAT07823.1"/>
    </source>
</evidence>
<comment type="caution">
    <text evidence="12">The sequence shown here is derived from an EMBL/GenBank/DDBJ whole genome shotgun (WGS) entry which is preliminary data.</text>
</comment>
<dbReference type="Gene3D" id="3.40.50.12780">
    <property type="entry name" value="N-terminal domain of ligase-like"/>
    <property type="match status" value="2"/>
</dbReference>
<evidence type="ECO:0000256" key="4">
    <source>
        <dbReference type="ARBA" id="ARBA00036813"/>
    </source>
</evidence>
<proteinExistence type="inferred from homology"/>
<comment type="catalytic activity">
    <reaction evidence="4">
        <text>a long-chain fatty acid + ATP + CoA = a long-chain fatty acyl-CoA + AMP + diphosphate</text>
        <dbReference type="Rhea" id="RHEA:15421"/>
        <dbReference type="ChEBI" id="CHEBI:30616"/>
        <dbReference type="ChEBI" id="CHEBI:33019"/>
        <dbReference type="ChEBI" id="CHEBI:57287"/>
        <dbReference type="ChEBI" id="CHEBI:57560"/>
        <dbReference type="ChEBI" id="CHEBI:83139"/>
        <dbReference type="ChEBI" id="CHEBI:456215"/>
        <dbReference type="EC" id="6.2.1.3"/>
    </reaction>
</comment>
<evidence type="ECO:0000256" key="3">
    <source>
        <dbReference type="ARBA" id="ARBA00026121"/>
    </source>
</evidence>
<evidence type="ECO:0000313" key="14">
    <source>
        <dbReference type="Proteomes" id="UP001207528"/>
    </source>
</evidence>
<dbReference type="EMBL" id="BCTA01000016">
    <property type="protein sequence ID" value="GAT07823.1"/>
    <property type="molecule type" value="Genomic_DNA"/>
</dbReference>
<dbReference type="FunFam" id="3.40.50.12780:FF:000003">
    <property type="entry name" value="Long-chain-fatty-acid--CoA ligase FadD"/>
    <property type="match status" value="2"/>
</dbReference>
<dbReference type="CDD" id="cd17631">
    <property type="entry name" value="FACL_FadD13-like"/>
    <property type="match status" value="1"/>
</dbReference>
<dbReference type="NCBIfam" id="NF004837">
    <property type="entry name" value="PRK06187.1"/>
    <property type="match status" value="1"/>
</dbReference>
<evidence type="ECO:0000256" key="1">
    <source>
        <dbReference type="ARBA" id="ARBA00006432"/>
    </source>
</evidence>
<dbReference type="GO" id="GO:0004467">
    <property type="term" value="F:long-chain fatty acid-CoA ligase activity"/>
    <property type="evidence" value="ECO:0007669"/>
    <property type="project" value="UniProtKB-EC"/>
</dbReference>
<dbReference type="Pfam" id="PF00501">
    <property type="entry name" value="AMP-binding"/>
    <property type="match status" value="2"/>
</dbReference>
<reference evidence="12" key="2">
    <citation type="submission" date="2020-07" db="EMBL/GenBank/DDBJ databases">
        <authorList>
            <person name="Pettersson B.M.F."/>
            <person name="Behra P.R.K."/>
            <person name="Ramesh M."/>
            <person name="Das S."/>
            <person name="Dasgupta S."/>
            <person name="Kirsebom L.A."/>
        </authorList>
    </citation>
    <scope>NUCLEOTIDE SEQUENCE</scope>
    <source>
        <strain evidence="12">DSM 44203</strain>
    </source>
</reference>
<dbReference type="PANTHER" id="PTHR43201">
    <property type="entry name" value="ACYL-COA SYNTHETASE"/>
    <property type="match status" value="1"/>
</dbReference>